<evidence type="ECO:0000313" key="1">
    <source>
        <dbReference type="EMBL" id="TDG35818.1"/>
    </source>
</evidence>
<name>A0A4R5MJU6_9SPHI</name>
<dbReference type="OrthoDB" id="7067178at2"/>
<keyword evidence="2" id="KW-1185">Reference proteome</keyword>
<gene>
    <name evidence="1" type="ORF">EZJ43_10695</name>
</gene>
<sequence>MEDPIEELRKKILENFISTKSDWIEKTYNSQQYQQELKYIKDISADYIDTLRAISFYSTRGGAIYNKFLCIRAIDDLIQSAIAILTLVGNGIHNTVKRELRYLIEMITKYVVVDYVKMGESFEVKTEYLRDEIPNSSIDIVNEYSTPFSVNTKEQFQSEIKDFFYKACAYVHPSKKQIDEQVRNYELGNTVGFESSKMFNEINKLVFRAYDMILTMVFHSFGYSMSKDLFEQIFNDNPKWKFHKGKYVKEYSETLFN</sequence>
<comment type="caution">
    <text evidence="1">The sequence shown here is derived from an EMBL/GenBank/DDBJ whole genome shotgun (WGS) entry which is preliminary data.</text>
</comment>
<dbReference type="EMBL" id="SJCY01000007">
    <property type="protein sequence ID" value="TDG35818.1"/>
    <property type="molecule type" value="Genomic_DNA"/>
</dbReference>
<accession>A0A4R5MJU6</accession>
<evidence type="ECO:0000313" key="2">
    <source>
        <dbReference type="Proteomes" id="UP000295668"/>
    </source>
</evidence>
<protein>
    <submittedName>
        <fullName evidence="1">Uncharacterized protein</fullName>
    </submittedName>
</protein>
<reference evidence="1 2" key="1">
    <citation type="submission" date="2019-02" db="EMBL/GenBank/DDBJ databases">
        <title>Pedobacter sp. nov., a novel speices isolated from soil of pinguins habitat in Antarcitica.</title>
        <authorList>
            <person name="He R.-H."/>
        </authorList>
    </citation>
    <scope>NUCLEOTIDE SEQUENCE [LARGE SCALE GENOMIC DNA]</scope>
    <source>
        <strain evidence="1 2">E01020</strain>
    </source>
</reference>
<dbReference type="AlphaFoldDB" id="A0A4R5MJU6"/>
<dbReference type="Proteomes" id="UP000295668">
    <property type="component" value="Unassembled WGS sequence"/>
</dbReference>
<proteinExistence type="predicted"/>
<dbReference type="RefSeq" id="WP_133262709.1">
    <property type="nucleotide sequence ID" value="NZ_SJCY01000007.1"/>
</dbReference>
<organism evidence="1 2">
    <name type="scientific">Pedobacter changchengzhani</name>
    <dbReference type="NCBI Taxonomy" id="2529274"/>
    <lineage>
        <taxon>Bacteria</taxon>
        <taxon>Pseudomonadati</taxon>
        <taxon>Bacteroidota</taxon>
        <taxon>Sphingobacteriia</taxon>
        <taxon>Sphingobacteriales</taxon>
        <taxon>Sphingobacteriaceae</taxon>
        <taxon>Pedobacter</taxon>
    </lineage>
</organism>